<evidence type="ECO:0000313" key="2">
    <source>
        <dbReference type="EMBL" id="RYQ18943.1"/>
    </source>
</evidence>
<comment type="caution">
    <text evidence="2">The sequence shown here is derived from an EMBL/GenBank/DDBJ whole genome shotgun (WGS) entry which is preliminary data.</text>
</comment>
<dbReference type="Proteomes" id="UP000291187">
    <property type="component" value="Unassembled WGS sequence"/>
</dbReference>
<sequence>MNGMASAHGALTGAVRAVRDVLFSRGCAGCDAPDEVLCGTCMRGLVQPVCFDLPATVCGIGMACGSYHGPLRRAVLAWKDHGDAECDGPFSDAMVALLQAEPLRSTLDQVGAVAVVPAPSSWRSICTRGAVSLTRSPGRWPSGCARGEWKRTCTVHLRSGTYAPNRCRRRPRGGGVNVSPAISVAAMVCVCLQACRSSSSMTSSRREPRCANASMSCAHKAIRCSRRWPSPIRRRGHRNNHESSSPCSAICG</sequence>
<dbReference type="EMBL" id="RYUY01000004">
    <property type="protein sequence ID" value="RYQ39331.1"/>
    <property type="molecule type" value="Genomic_DNA"/>
</dbReference>
<evidence type="ECO:0000256" key="1">
    <source>
        <dbReference type="SAM" id="MobiDB-lite"/>
    </source>
</evidence>
<gene>
    <name evidence="3" type="ORF">PG2001B_1072</name>
    <name evidence="2" type="ORF">PG2071B_1064</name>
</gene>
<reference evidence="4 5" key="1">
    <citation type="submission" date="2018-12" db="EMBL/GenBank/DDBJ databases">
        <title>Unveiling genomic diversity among members of the Bifidobacterium pseudolongum species, a widely distributed gut commensal of the animal kingdom.</title>
        <authorList>
            <person name="Lugli G.A."/>
            <person name="Duranti S."/>
            <person name="Albert K."/>
            <person name="Mancabelli L."/>
            <person name="Napoli S."/>
            <person name="Viappiani A."/>
            <person name="Anzalone R."/>
            <person name="Longhi G."/>
            <person name="Milani C."/>
            <person name="Turroni F."/>
            <person name="Alessandri G."/>
            <person name="Sela D.A."/>
            <person name="Van Sinderen D."/>
            <person name="Ventura M."/>
        </authorList>
    </citation>
    <scope>NUCLEOTIDE SEQUENCE [LARGE SCALE GENOMIC DNA]</scope>
    <source>
        <strain evidence="3 5">2001B</strain>
        <strain evidence="2 4">2071B</strain>
    </source>
</reference>
<keyword evidence="2" id="KW-0808">Transferase</keyword>
<dbReference type="Proteomes" id="UP000293208">
    <property type="component" value="Unassembled WGS sequence"/>
</dbReference>
<dbReference type="GO" id="GO:0016740">
    <property type="term" value="F:transferase activity"/>
    <property type="evidence" value="ECO:0007669"/>
    <property type="project" value="UniProtKB-KW"/>
</dbReference>
<dbReference type="AlphaFoldDB" id="A0A4Q5A4U9"/>
<organism evidence="2 4">
    <name type="scientific">Bifidobacterium pseudolongum subsp. globosum</name>
    <dbReference type="NCBI Taxonomy" id="1690"/>
    <lineage>
        <taxon>Bacteria</taxon>
        <taxon>Bacillati</taxon>
        <taxon>Actinomycetota</taxon>
        <taxon>Actinomycetes</taxon>
        <taxon>Bifidobacteriales</taxon>
        <taxon>Bifidobacteriaceae</taxon>
        <taxon>Bifidobacterium</taxon>
    </lineage>
</organism>
<protein>
    <submittedName>
        <fullName evidence="2">Phosphoribosyl transferase</fullName>
    </submittedName>
</protein>
<evidence type="ECO:0000313" key="5">
    <source>
        <dbReference type="Proteomes" id="UP000293208"/>
    </source>
</evidence>
<evidence type="ECO:0000313" key="4">
    <source>
        <dbReference type="Proteomes" id="UP000291187"/>
    </source>
</evidence>
<name>A0A4Q5A4U9_9BIFI</name>
<dbReference type="EMBL" id="RYUM01000012">
    <property type="protein sequence ID" value="RYQ18943.1"/>
    <property type="molecule type" value="Genomic_DNA"/>
</dbReference>
<evidence type="ECO:0000313" key="3">
    <source>
        <dbReference type="EMBL" id="RYQ39331.1"/>
    </source>
</evidence>
<feature type="region of interest" description="Disordered" evidence="1">
    <location>
        <begin position="230"/>
        <end position="252"/>
    </location>
</feature>
<proteinExistence type="predicted"/>
<accession>A0A4Q5A4U9</accession>
<feature type="compositionally biased region" description="Polar residues" evidence="1">
    <location>
        <begin position="242"/>
        <end position="252"/>
    </location>
</feature>